<accession>A0AC34PVA2</accession>
<reference evidence="2" key="1">
    <citation type="submission" date="2022-11" db="UniProtKB">
        <authorList>
            <consortium name="WormBaseParasite"/>
        </authorList>
    </citation>
    <scope>IDENTIFICATION</scope>
</reference>
<proteinExistence type="predicted"/>
<dbReference type="Proteomes" id="UP000887576">
    <property type="component" value="Unplaced"/>
</dbReference>
<protein>
    <submittedName>
        <fullName evidence="2">Orn/DAP/Arg decarboxylase 2 C-terminal domain-containing protein</fullName>
    </submittedName>
</protein>
<organism evidence="1 2">
    <name type="scientific">Panagrolaimus sp. JU765</name>
    <dbReference type="NCBI Taxonomy" id="591449"/>
    <lineage>
        <taxon>Eukaryota</taxon>
        <taxon>Metazoa</taxon>
        <taxon>Ecdysozoa</taxon>
        <taxon>Nematoda</taxon>
        <taxon>Chromadorea</taxon>
        <taxon>Rhabditida</taxon>
        <taxon>Tylenchina</taxon>
        <taxon>Panagrolaimomorpha</taxon>
        <taxon>Panagrolaimoidea</taxon>
        <taxon>Panagrolaimidae</taxon>
        <taxon>Panagrolaimus</taxon>
    </lineage>
</organism>
<evidence type="ECO:0000313" key="1">
    <source>
        <dbReference type="Proteomes" id="UP000887576"/>
    </source>
</evidence>
<evidence type="ECO:0000313" key="2">
    <source>
        <dbReference type="WBParaSite" id="JU765_v2.g10321.t1"/>
    </source>
</evidence>
<dbReference type="WBParaSite" id="JU765_v2.g10321.t1">
    <property type="protein sequence ID" value="JU765_v2.g10321.t1"/>
    <property type="gene ID" value="JU765_v2.g10321"/>
</dbReference>
<sequence>MAKCINGGFDNYFSDFPNLELIAEPGSFLVHSPVSLAVNVISGVKIPKSRVTQIEKDSSEEAYMYYLNQGTYGCFNCKILDHFTPIGEPLFPDSKKDGQTYPSIIWGPSCSRFDVIETGKQIRKLENGEWMFYPTMGAYTLVTASTFNGFELPENYHFIDEESL</sequence>
<name>A0AC34PVA2_9BILA</name>